<protein>
    <submittedName>
        <fullName evidence="1">Uncharacterized protein</fullName>
    </submittedName>
</protein>
<sequence length="82" mass="9409">MLQAHFSLFSSISLEKWKRKVICVSVQQQHFLVFSVRLLSYQPFKTVNLTTSASATEVTPERRRRAFQDCNVCTSPKSIVCV</sequence>
<name>A0A3P6TBH3_LITSI</name>
<keyword evidence="2" id="KW-1185">Reference proteome</keyword>
<gene>
    <name evidence="1" type="ORF">NLS_LOCUS4846</name>
</gene>
<evidence type="ECO:0000313" key="1">
    <source>
        <dbReference type="EMBL" id="VDK80293.1"/>
    </source>
</evidence>
<organism evidence="1 2">
    <name type="scientific">Litomosoides sigmodontis</name>
    <name type="common">Filarial nematode worm</name>
    <dbReference type="NCBI Taxonomy" id="42156"/>
    <lineage>
        <taxon>Eukaryota</taxon>
        <taxon>Metazoa</taxon>
        <taxon>Ecdysozoa</taxon>
        <taxon>Nematoda</taxon>
        <taxon>Chromadorea</taxon>
        <taxon>Rhabditida</taxon>
        <taxon>Spirurina</taxon>
        <taxon>Spiruromorpha</taxon>
        <taxon>Filarioidea</taxon>
        <taxon>Onchocercidae</taxon>
        <taxon>Litomosoides</taxon>
    </lineage>
</organism>
<evidence type="ECO:0000313" key="2">
    <source>
        <dbReference type="Proteomes" id="UP000277928"/>
    </source>
</evidence>
<dbReference type="AlphaFoldDB" id="A0A3P6TBH3"/>
<reference evidence="1 2" key="1">
    <citation type="submission" date="2018-08" db="EMBL/GenBank/DDBJ databases">
        <authorList>
            <person name="Laetsch R D."/>
            <person name="Stevens L."/>
            <person name="Kumar S."/>
            <person name="Blaxter L. M."/>
        </authorList>
    </citation>
    <scope>NUCLEOTIDE SEQUENCE [LARGE SCALE GENOMIC DNA]</scope>
</reference>
<proteinExistence type="predicted"/>
<dbReference type="EMBL" id="UYRX01000330">
    <property type="protein sequence ID" value="VDK80293.1"/>
    <property type="molecule type" value="Genomic_DNA"/>
</dbReference>
<accession>A0A3P6TBH3</accession>
<dbReference type="Proteomes" id="UP000277928">
    <property type="component" value="Unassembled WGS sequence"/>
</dbReference>